<comment type="subunit">
    <text evidence="2">Homodimer.</text>
</comment>
<dbReference type="EMBL" id="SHBK01000023">
    <property type="protein sequence ID" value="RZO23889.1"/>
    <property type="molecule type" value="Genomic_DNA"/>
</dbReference>
<dbReference type="PANTHER" id="PTHR32268">
    <property type="entry name" value="HOMOSERINE O-ACETYLTRANSFERASE"/>
    <property type="match status" value="1"/>
</dbReference>
<dbReference type="Proteomes" id="UP000316449">
    <property type="component" value="Unassembled WGS sequence"/>
</dbReference>
<dbReference type="SUPFAM" id="SSF53474">
    <property type="entry name" value="alpha/beta-Hydrolases"/>
    <property type="match status" value="1"/>
</dbReference>
<gene>
    <name evidence="2" type="primary">metXA</name>
    <name evidence="5" type="ORF">EVA98_02205</name>
</gene>
<keyword evidence="2 5" id="KW-0012">Acyltransferase</keyword>
<evidence type="ECO:0000256" key="1">
    <source>
        <dbReference type="ARBA" id="ARBA00022679"/>
    </source>
</evidence>
<keyword evidence="2" id="KW-0486">Methionine biosynthesis</keyword>
<evidence type="ECO:0000313" key="6">
    <source>
        <dbReference type="Proteomes" id="UP000316449"/>
    </source>
</evidence>
<comment type="pathway">
    <text evidence="2">Amino-acid biosynthesis; L-methionine biosynthesis via de novo pathway; O-acetyl-L-homoserine from L-homoserine: step 1/1.</text>
</comment>
<comment type="similarity">
    <text evidence="2">Belongs to the AB hydrolase superfamily. MetX family.</text>
</comment>
<dbReference type="PIRSF" id="PIRSF000443">
    <property type="entry name" value="Homoser_Ac_trans"/>
    <property type="match status" value="1"/>
</dbReference>
<dbReference type="GO" id="GO:0009086">
    <property type="term" value="P:methionine biosynthetic process"/>
    <property type="evidence" value="ECO:0007669"/>
    <property type="project" value="UniProtKB-UniRule"/>
</dbReference>
<proteinExistence type="inferred from homology"/>
<name>A0A520MRQ3_9GAMM</name>
<comment type="caution">
    <text evidence="2">Lacks conserved residue(s) required for the propagation of feature annotation.</text>
</comment>
<dbReference type="Gene3D" id="1.10.1740.110">
    <property type="match status" value="1"/>
</dbReference>
<feature type="domain" description="AB hydrolase-1" evidence="4">
    <location>
        <begin position="41"/>
        <end position="350"/>
    </location>
</feature>
<evidence type="ECO:0000313" key="5">
    <source>
        <dbReference type="EMBL" id="RZO23889.1"/>
    </source>
</evidence>
<protein>
    <recommendedName>
        <fullName evidence="2">Homoserine O-acetyltransferase</fullName>
        <shortName evidence="2">HAT</shortName>
        <ecNumber evidence="2">2.3.1.31</ecNumber>
    </recommendedName>
    <alternativeName>
        <fullName evidence="2">Homoserine transacetylase</fullName>
        <shortName evidence="2">HTA</shortName>
    </alternativeName>
</protein>
<dbReference type="NCBIfam" id="NF001209">
    <property type="entry name" value="PRK00175.1"/>
    <property type="match status" value="1"/>
</dbReference>
<comment type="function">
    <text evidence="2">Transfers an acetyl group from acetyl-CoA to L-homoserine, forming acetyl-L-homoserine.</text>
</comment>
<dbReference type="PANTHER" id="PTHR32268:SF11">
    <property type="entry name" value="HOMOSERINE O-ACETYLTRANSFERASE"/>
    <property type="match status" value="1"/>
</dbReference>
<dbReference type="GO" id="GO:0004414">
    <property type="term" value="F:homoserine O-acetyltransferase activity"/>
    <property type="evidence" value="ECO:0007669"/>
    <property type="project" value="UniProtKB-UniRule"/>
</dbReference>
<comment type="caution">
    <text evidence="5">The sequence shown here is derived from an EMBL/GenBank/DDBJ whole genome shotgun (WGS) entry which is preliminary data.</text>
</comment>
<dbReference type="EC" id="2.3.1.31" evidence="2"/>
<keyword evidence="2" id="KW-0963">Cytoplasm</keyword>
<feature type="binding site" evidence="2">
    <location>
        <position position="216"/>
    </location>
    <ligand>
        <name>substrate</name>
    </ligand>
</feature>
<dbReference type="UniPathway" id="UPA00051">
    <property type="reaction ID" value="UER00074"/>
</dbReference>
<feature type="binding site" evidence="2">
    <location>
        <position position="345"/>
    </location>
    <ligand>
        <name>substrate</name>
    </ligand>
</feature>
<evidence type="ECO:0000256" key="3">
    <source>
        <dbReference type="PIRSR" id="PIRSR000443-1"/>
    </source>
</evidence>
<organism evidence="5 6">
    <name type="scientific">SAR86 cluster bacterium</name>
    <dbReference type="NCBI Taxonomy" id="2030880"/>
    <lineage>
        <taxon>Bacteria</taxon>
        <taxon>Pseudomonadati</taxon>
        <taxon>Pseudomonadota</taxon>
        <taxon>Gammaproteobacteria</taxon>
        <taxon>SAR86 cluster</taxon>
    </lineage>
</organism>
<feature type="active site" evidence="2 3">
    <location>
        <position position="311"/>
    </location>
</feature>
<dbReference type="Pfam" id="PF00561">
    <property type="entry name" value="Abhydrolase_1"/>
    <property type="match status" value="1"/>
</dbReference>
<dbReference type="HAMAP" id="MF_00296">
    <property type="entry name" value="MetX_acyltransf"/>
    <property type="match status" value="1"/>
</dbReference>
<sequence length="366" mass="40346">MKIVSEKISFKDPLTLQSGNVLPGFELMTETYGELNSDKSNAVLVCHAFSGNHHAAGIKDGENKPGWWDEIIGDGKTIDTKKYFVVSLNNLGGCHGSSGPTSIAAESGQPYGASFPEVSVSDWVETQKLLADHLGIDCWEMVAGGSLGGMQALQWAVSYPSRIKKAAIIAASSKISTQNIALNEVAREIIKKDENFHNGNYLVKGESPKKGLKAARMLGHITYLSESNMSKRFGRKLQDPENKIDADVNYEVENYLQYKGEQFAKTFDANSYILMTKAMDSFDPAKDYDNDLVTCLQKAQAKLLIASFDSDWLFPKEYGLEIQMSAIKAGINSAYIELEGDYGHDSFLFHSDRYAAALKNFLNSNE</sequence>
<dbReference type="Gene3D" id="3.40.50.1820">
    <property type="entry name" value="alpha/beta hydrolase"/>
    <property type="match status" value="1"/>
</dbReference>
<feature type="active site" evidence="2 3">
    <location>
        <position position="344"/>
    </location>
</feature>
<accession>A0A520MRQ3</accession>
<dbReference type="GO" id="GO:0009092">
    <property type="term" value="P:homoserine metabolic process"/>
    <property type="evidence" value="ECO:0007669"/>
    <property type="project" value="TreeGrafter"/>
</dbReference>
<evidence type="ECO:0000259" key="4">
    <source>
        <dbReference type="Pfam" id="PF00561"/>
    </source>
</evidence>
<comment type="subcellular location">
    <subcellularLocation>
        <location evidence="2">Cytoplasm</location>
    </subcellularLocation>
</comment>
<feature type="active site" description="Nucleophile" evidence="2 3">
    <location>
        <position position="146"/>
    </location>
</feature>
<reference evidence="5 6" key="1">
    <citation type="submission" date="2019-02" db="EMBL/GenBank/DDBJ databases">
        <title>Prokaryotic population dynamics and viral predation in marine succession experiment using metagenomics: the confinement effect.</title>
        <authorList>
            <person name="Haro-Moreno J.M."/>
            <person name="Rodriguez-Valera F."/>
            <person name="Lopez-Perez M."/>
        </authorList>
    </citation>
    <scope>NUCLEOTIDE SEQUENCE [LARGE SCALE GENOMIC DNA]</scope>
    <source>
        <strain evidence="5">MED-G165</strain>
    </source>
</reference>
<dbReference type="InterPro" id="IPR008220">
    <property type="entry name" value="HAT_MetX-like"/>
</dbReference>
<keyword evidence="1 2" id="KW-0808">Transferase</keyword>
<keyword evidence="2" id="KW-0028">Amino-acid biosynthesis</keyword>
<dbReference type="InterPro" id="IPR029058">
    <property type="entry name" value="AB_hydrolase_fold"/>
</dbReference>
<dbReference type="NCBIfam" id="TIGR01392">
    <property type="entry name" value="homoserO_Ac_trn"/>
    <property type="match status" value="1"/>
</dbReference>
<dbReference type="GO" id="GO:0005737">
    <property type="term" value="C:cytoplasm"/>
    <property type="evidence" value="ECO:0007669"/>
    <property type="project" value="UniProtKB-SubCell"/>
</dbReference>
<dbReference type="AlphaFoldDB" id="A0A520MRQ3"/>
<evidence type="ECO:0000256" key="2">
    <source>
        <dbReference type="HAMAP-Rule" id="MF_00296"/>
    </source>
</evidence>
<dbReference type="InterPro" id="IPR000073">
    <property type="entry name" value="AB_hydrolase_1"/>
</dbReference>
<comment type="catalytic activity">
    <reaction evidence="2">
        <text>L-homoserine + acetyl-CoA = O-acetyl-L-homoserine + CoA</text>
        <dbReference type="Rhea" id="RHEA:13701"/>
        <dbReference type="ChEBI" id="CHEBI:57287"/>
        <dbReference type="ChEBI" id="CHEBI:57288"/>
        <dbReference type="ChEBI" id="CHEBI:57476"/>
        <dbReference type="ChEBI" id="CHEBI:57716"/>
        <dbReference type="EC" id="2.3.1.31"/>
    </reaction>
</comment>